<dbReference type="SUPFAM" id="SSF50630">
    <property type="entry name" value="Acid proteases"/>
    <property type="match status" value="2"/>
</dbReference>
<evidence type="ECO:0000313" key="10">
    <source>
        <dbReference type="Proteomes" id="UP000677054"/>
    </source>
</evidence>
<dbReference type="FunFam" id="2.40.70.10:FF:000115">
    <property type="entry name" value="Lysosomal aspartic protease"/>
    <property type="match status" value="1"/>
</dbReference>
<dbReference type="Pfam" id="PF00026">
    <property type="entry name" value="Asp"/>
    <property type="match status" value="4"/>
</dbReference>
<dbReference type="PANTHER" id="PTHR47966">
    <property type="entry name" value="BETA-SITE APP-CLEAVING ENZYME, ISOFORM A-RELATED"/>
    <property type="match status" value="1"/>
</dbReference>
<feature type="active site" evidence="5">
    <location>
        <position position="95"/>
    </location>
</feature>
<dbReference type="Proteomes" id="UP000677054">
    <property type="component" value="Unassembled WGS sequence"/>
</dbReference>
<evidence type="ECO:0000256" key="1">
    <source>
        <dbReference type="ARBA" id="ARBA00007447"/>
    </source>
</evidence>
<dbReference type="FunFam" id="2.40.70.10:FF:000008">
    <property type="entry name" value="Cathepsin D"/>
    <property type="match status" value="1"/>
</dbReference>
<dbReference type="AlphaFoldDB" id="A0A7R8XE14"/>
<organism evidence="9">
    <name type="scientific">Darwinula stevensoni</name>
    <dbReference type="NCBI Taxonomy" id="69355"/>
    <lineage>
        <taxon>Eukaryota</taxon>
        <taxon>Metazoa</taxon>
        <taxon>Ecdysozoa</taxon>
        <taxon>Arthropoda</taxon>
        <taxon>Crustacea</taxon>
        <taxon>Oligostraca</taxon>
        <taxon>Ostracoda</taxon>
        <taxon>Podocopa</taxon>
        <taxon>Podocopida</taxon>
        <taxon>Darwinulocopina</taxon>
        <taxon>Darwinuloidea</taxon>
        <taxon>Darwinulidae</taxon>
        <taxon>Darwinula</taxon>
    </lineage>
</organism>
<keyword evidence="6" id="KW-1015">Disulfide bond</keyword>
<evidence type="ECO:0000313" key="9">
    <source>
        <dbReference type="EMBL" id="CAD7245460.1"/>
    </source>
</evidence>
<dbReference type="GO" id="GO:0004190">
    <property type="term" value="F:aspartic-type endopeptidase activity"/>
    <property type="evidence" value="ECO:0007669"/>
    <property type="project" value="UniProtKB-KW"/>
</dbReference>
<feature type="active site" evidence="5">
    <location>
        <position position="282"/>
    </location>
</feature>
<evidence type="ECO:0000256" key="7">
    <source>
        <dbReference type="RuleBase" id="RU000454"/>
    </source>
</evidence>
<keyword evidence="3 7" id="KW-0064">Aspartyl protease</keyword>
<dbReference type="GO" id="GO:0006508">
    <property type="term" value="P:proteolysis"/>
    <property type="evidence" value="ECO:0007669"/>
    <property type="project" value="UniProtKB-KW"/>
</dbReference>
<evidence type="ECO:0000256" key="3">
    <source>
        <dbReference type="ARBA" id="ARBA00022750"/>
    </source>
</evidence>
<dbReference type="InterPro" id="IPR021109">
    <property type="entry name" value="Peptidase_aspartic_dom_sf"/>
</dbReference>
<sequence length="612" mass="67401">MAMVKLHRAKSVRNSYREAGTLEELQRQEEDSTGTSAEPLSNYLDASPCFVYHIFPFGNQGQNNLSFYYDASFQAQYYGTIWIGSPPQSFQVVFDTGSANLWVPSKKCFLVDLACWFHNRYDSFMSYTHEKNGKKFSISYGTGSMKGFLSADTVTVSDIAVEGQTFAEAMIQPGLTFVFAKFDGILGMGYSTISVKNVPTVFENMVKQQLLPKPVFSFYLNRDPSAAEGGELILGGSDPKYYNGSLTYVPVSRKGYWQFTMDNVKVDEDDVYCHKGCEAIADTGTSLITGPSSEITALIRRIGGRSIGGGEYVYKIPGVTIRPYHLPLGFLWAKYSFTVRSTVDSWVKLHRTKSVRNSYREAGILEELQRQEEDSTGTTAEPLSNFLDAEYYGVIGIGSPPQSFQVIFDTGSANLSFPSKKCFLFDLACWFHNRYDGFKSKTHAKNGRKFSISYGTGSLKGFFDPLAAEGGELILGGSDPKYYKGSLTYVSVTQKGYWQFKMDKILSGLVSRVKVGEGETYCPDGCEAIADTGTSLITGPSSEITALSGKLGGRLISGGEYEVPYSGSTICLLGFSGFDIPPPAGPLWILGDVFIGKFYTEFDMGNDRIGFA</sequence>
<keyword evidence="4 7" id="KW-0378">Hydrolase</keyword>
<feature type="non-terminal residue" evidence="9">
    <location>
        <position position="1"/>
    </location>
</feature>
<protein>
    <recommendedName>
        <fullName evidence="8">Peptidase A1 domain-containing protein</fullName>
    </recommendedName>
</protein>
<proteinExistence type="inferred from homology"/>
<dbReference type="EMBL" id="LR900374">
    <property type="protein sequence ID" value="CAD7245460.1"/>
    <property type="molecule type" value="Genomic_DNA"/>
</dbReference>
<dbReference type="Gene3D" id="2.40.70.10">
    <property type="entry name" value="Acid Proteases"/>
    <property type="match status" value="5"/>
</dbReference>
<dbReference type="InterPro" id="IPR033121">
    <property type="entry name" value="PEPTIDASE_A1"/>
</dbReference>
<reference evidence="9" key="1">
    <citation type="submission" date="2020-11" db="EMBL/GenBank/DDBJ databases">
        <authorList>
            <person name="Tran Van P."/>
        </authorList>
    </citation>
    <scope>NUCLEOTIDE SEQUENCE</scope>
</reference>
<dbReference type="PROSITE" id="PS00141">
    <property type="entry name" value="ASP_PROTEASE"/>
    <property type="match status" value="4"/>
</dbReference>
<dbReference type="PROSITE" id="PS51767">
    <property type="entry name" value="PEPTIDASE_A1"/>
    <property type="match status" value="1"/>
</dbReference>
<feature type="domain" description="Peptidase A1" evidence="8">
    <location>
        <begin position="77"/>
        <end position="612"/>
    </location>
</feature>
<dbReference type="OrthoDB" id="771136at2759"/>
<feature type="disulfide bond" evidence="6">
    <location>
        <begin position="108"/>
        <end position="115"/>
    </location>
</feature>
<keyword evidence="2 7" id="KW-0645">Protease</keyword>
<dbReference type="EMBL" id="CAJPEV010000857">
    <property type="protein sequence ID" value="CAG0889134.1"/>
    <property type="molecule type" value="Genomic_DNA"/>
</dbReference>
<gene>
    <name evidence="9" type="ORF">DSTB1V02_LOCUS5333</name>
</gene>
<dbReference type="PRINTS" id="PR00792">
    <property type="entry name" value="PEPSIN"/>
</dbReference>
<evidence type="ECO:0000256" key="2">
    <source>
        <dbReference type="ARBA" id="ARBA00022670"/>
    </source>
</evidence>
<evidence type="ECO:0000256" key="4">
    <source>
        <dbReference type="ARBA" id="ARBA00022801"/>
    </source>
</evidence>
<accession>A0A7R8XE14</accession>
<evidence type="ECO:0000256" key="5">
    <source>
        <dbReference type="PIRSR" id="PIRSR601461-1"/>
    </source>
</evidence>
<name>A0A7R8XE14_9CRUS</name>
<dbReference type="FunFam" id="2.60.40.1960:FF:000001">
    <property type="entry name" value="Cathepsin D"/>
    <property type="match status" value="1"/>
</dbReference>
<dbReference type="InterPro" id="IPR001969">
    <property type="entry name" value="Aspartic_peptidase_AS"/>
</dbReference>
<comment type="similarity">
    <text evidence="1 7">Belongs to the peptidase A1 family.</text>
</comment>
<feature type="disulfide bond" evidence="6">
    <location>
        <begin position="273"/>
        <end position="277"/>
    </location>
</feature>
<evidence type="ECO:0000256" key="6">
    <source>
        <dbReference type="PIRSR" id="PIRSR601461-2"/>
    </source>
</evidence>
<dbReference type="PANTHER" id="PTHR47966:SF51">
    <property type="entry name" value="BETA-SITE APP-CLEAVING ENZYME, ISOFORM A-RELATED"/>
    <property type="match status" value="1"/>
</dbReference>
<evidence type="ECO:0000259" key="8">
    <source>
        <dbReference type="PROSITE" id="PS51767"/>
    </source>
</evidence>
<dbReference type="InterPro" id="IPR001461">
    <property type="entry name" value="Aspartic_peptidase_A1"/>
</dbReference>
<keyword evidence="10" id="KW-1185">Reference proteome</keyword>